<protein>
    <submittedName>
        <fullName evidence="1">21543_t:CDS:1</fullName>
    </submittedName>
</protein>
<evidence type="ECO:0000313" key="2">
    <source>
        <dbReference type="Proteomes" id="UP000789920"/>
    </source>
</evidence>
<organism evidence="1 2">
    <name type="scientific">Racocetra persica</name>
    <dbReference type="NCBI Taxonomy" id="160502"/>
    <lineage>
        <taxon>Eukaryota</taxon>
        <taxon>Fungi</taxon>
        <taxon>Fungi incertae sedis</taxon>
        <taxon>Mucoromycota</taxon>
        <taxon>Glomeromycotina</taxon>
        <taxon>Glomeromycetes</taxon>
        <taxon>Diversisporales</taxon>
        <taxon>Gigasporaceae</taxon>
        <taxon>Racocetra</taxon>
    </lineage>
</organism>
<dbReference type="Proteomes" id="UP000789920">
    <property type="component" value="Unassembled WGS sequence"/>
</dbReference>
<keyword evidence="2" id="KW-1185">Reference proteome</keyword>
<evidence type="ECO:0000313" key="1">
    <source>
        <dbReference type="EMBL" id="CAG8780454.1"/>
    </source>
</evidence>
<feature type="non-terminal residue" evidence="1">
    <location>
        <position position="1"/>
    </location>
</feature>
<gene>
    <name evidence="1" type="ORF">RPERSI_LOCUS17499</name>
</gene>
<comment type="caution">
    <text evidence="1">The sequence shown here is derived from an EMBL/GenBank/DDBJ whole genome shotgun (WGS) entry which is preliminary data.</text>
</comment>
<sequence>QEPEYKKTSPLPISSIGTKNNSVTKGNLPAGCALMTDTLDGSGNGSSTLNSNGITHIIHAGPKERSTFSSDEEFIECAVKSVQNCMILAERNNFDKLAVPLVGGEIFLGKCDPEKLAEGIIRGVVNQLGECRKLGVIDEKVIIICAGLNYESDYWKEREKEAEINQK</sequence>
<proteinExistence type="predicted"/>
<accession>A0ACA9R885</accession>
<reference evidence="1" key="1">
    <citation type="submission" date="2021-06" db="EMBL/GenBank/DDBJ databases">
        <authorList>
            <person name="Kallberg Y."/>
            <person name="Tangrot J."/>
            <person name="Rosling A."/>
        </authorList>
    </citation>
    <scope>NUCLEOTIDE SEQUENCE</scope>
    <source>
        <strain evidence="1">MA461A</strain>
    </source>
</reference>
<name>A0ACA9R885_9GLOM</name>
<dbReference type="EMBL" id="CAJVQC010044894">
    <property type="protein sequence ID" value="CAG8780454.1"/>
    <property type="molecule type" value="Genomic_DNA"/>
</dbReference>